<evidence type="ECO:0000256" key="2">
    <source>
        <dbReference type="SAM" id="SignalP"/>
    </source>
</evidence>
<dbReference type="CDD" id="cd15798">
    <property type="entry name" value="PMEI-like_3"/>
    <property type="match status" value="1"/>
</dbReference>
<keyword evidence="5" id="KW-1185">Reference proteome</keyword>
<evidence type="ECO:0000259" key="3">
    <source>
        <dbReference type="SMART" id="SM00856"/>
    </source>
</evidence>
<accession>A0AAV3RS30</accession>
<protein>
    <recommendedName>
        <fullName evidence="3">Pectinesterase inhibitor domain-containing protein</fullName>
    </recommendedName>
</protein>
<dbReference type="PANTHER" id="PTHR31080">
    <property type="entry name" value="PECTINESTERASE INHIBITOR-LIKE"/>
    <property type="match status" value="1"/>
</dbReference>
<dbReference type="GO" id="GO:0004857">
    <property type="term" value="F:enzyme inhibitor activity"/>
    <property type="evidence" value="ECO:0007669"/>
    <property type="project" value="InterPro"/>
</dbReference>
<proteinExistence type="predicted"/>
<dbReference type="InterPro" id="IPR051955">
    <property type="entry name" value="PME_Inhibitor"/>
</dbReference>
<dbReference type="Pfam" id="PF04043">
    <property type="entry name" value="PMEI"/>
    <property type="match status" value="1"/>
</dbReference>
<gene>
    <name evidence="4" type="ORF">LIER_31066</name>
</gene>
<feature type="signal peptide" evidence="2">
    <location>
        <begin position="1"/>
        <end position="31"/>
    </location>
</feature>
<keyword evidence="1 2" id="KW-0732">Signal</keyword>
<dbReference type="NCBIfam" id="TIGR01614">
    <property type="entry name" value="PME_inhib"/>
    <property type="match status" value="1"/>
</dbReference>
<evidence type="ECO:0000256" key="1">
    <source>
        <dbReference type="ARBA" id="ARBA00022729"/>
    </source>
</evidence>
<dbReference type="PANTHER" id="PTHR31080:SF15">
    <property type="entry name" value="INVERTASE"/>
    <property type="match status" value="1"/>
</dbReference>
<comment type="caution">
    <text evidence="4">The sequence shown here is derived from an EMBL/GenBank/DDBJ whole genome shotgun (WGS) entry which is preliminary data.</text>
</comment>
<dbReference type="Gene3D" id="1.20.140.40">
    <property type="entry name" value="Invertase/pectin methylesterase inhibitor family protein"/>
    <property type="match status" value="1"/>
</dbReference>
<dbReference type="SMART" id="SM00856">
    <property type="entry name" value="PMEI"/>
    <property type="match status" value="1"/>
</dbReference>
<dbReference type="AlphaFoldDB" id="A0AAV3RS30"/>
<dbReference type="InterPro" id="IPR006501">
    <property type="entry name" value="Pectinesterase_inhib_dom"/>
</dbReference>
<organism evidence="4 5">
    <name type="scientific">Lithospermum erythrorhizon</name>
    <name type="common">Purple gromwell</name>
    <name type="synonym">Lithospermum officinale var. erythrorhizon</name>
    <dbReference type="NCBI Taxonomy" id="34254"/>
    <lineage>
        <taxon>Eukaryota</taxon>
        <taxon>Viridiplantae</taxon>
        <taxon>Streptophyta</taxon>
        <taxon>Embryophyta</taxon>
        <taxon>Tracheophyta</taxon>
        <taxon>Spermatophyta</taxon>
        <taxon>Magnoliopsida</taxon>
        <taxon>eudicotyledons</taxon>
        <taxon>Gunneridae</taxon>
        <taxon>Pentapetalae</taxon>
        <taxon>asterids</taxon>
        <taxon>lamiids</taxon>
        <taxon>Boraginales</taxon>
        <taxon>Boraginaceae</taxon>
        <taxon>Boraginoideae</taxon>
        <taxon>Lithospermeae</taxon>
        <taxon>Lithospermum</taxon>
    </lineage>
</organism>
<dbReference type="Proteomes" id="UP001454036">
    <property type="component" value="Unassembled WGS sequence"/>
</dbReference>
<dbReference type="EMBL" id="BAABME010011399">
    <property type="protein sequence ID" value="GAA0183700.1"/>
    <property type="molecule type" value="Genomic_DNA"/>
</dbReference>
<feature type="domain" description="Pectinesterase inhibitor" evidence="3">
    <location>
        <begin position="39"/>
        <end position="195"/>
    </location>
</feature>
<dbReference type="InterPro" id="IPR035513">
    <property type="entry name" value="Invertase/methylesterase_inhib"/>
</dbReference>
<feature type="chain" id="PRO_5043932309" description="Pectinesterase inhibitor domain-containing protein" evidence="2">
    <location>
        <begin position="32"/>
        <end position="200"/>
    </location>
</feature>
<name>A0AAV3RS30_LITER</name>
<sequence>MVALARSRSGHFLTALVAILVFTSYPQLASSKTSKIPKVYTKFIKTSCNTTTYPSLCTKTLTPYASKVKTSSIKLCNAALNVAIKGASNASKAASKLAKLKNVTRYEAAAIKDCIEDMKDAVYELKQTLDAMEHIEEEDQEFQWANAKTWASAAISDTDSCMDGFTDRKVNANVKKTMGSNIKTVARLTSNALSLINHLY</sequence>
<reference evidence="4 5" key="1">
    <citation type="submission" date="2024-01" db="EMBL/GenBank/DDBJ databases">
        <title>The complete chloroplast genome sequence of Lithospermum erythrorhizon: insights into the phylogenetic relationship among Boraginaceae species and the maternal lineages of purple gromwells.</title>
        <authorList>
            <person name="Okada T."/>
            <person name="Watanabe K."/>
        </authorList>
    </citation>
    <scope>NUCLEOTIDE SEQUENCE [LARGE SCALE GENOMIC DNA]</scope>
</reference>
<dbReference type="SUPFAM" id="SSF101148">
    <property type="entry name" value="Plant invertase/pectin methylesterase inhibitor"/>
    <property type="match status" value="1"/>
</dbReference>
<evidence type="ECO:0000313" key="4">
    <source>
        <dbReference type="EMBL" id="GAA0183700.1"/>
    </source>
</evidence>
<evidence type="ECO:0000313" key="5">
    <source>
        <dbReference type="Proteomes" id="UP001454036"/>
    </source>
</evidence>